<dbReference type="InterPro" id="IPR056632">
    <property type="entry name" value="DUF7730"/>
</dbReference>
<dbReference type="PANTHER" id="PTHR38790:SF4">
    <property type="entry name" value="2EXR DOMAIN-CONTAINING PROTEIN"/>
    <property type="match status" value="1"/>
</dbReference>
<comment type="caution">
    <text evidence="2">The sequence shown here is derived from an EMBL/GenBank/DDBJ whole genome shotgun (WGS) entry which is preliminary data.</text>
</comment>
<dbReference type="EMBL" id="QWIO01001425">
    <property type="protein sequence ID" value="RMY72064.1"/>
    <property type="molecule type" value="Genomic_DNA"/>
</dbReference>
<reference evidence="2 3" key="1">
    <citation type="journal article" date="2018" name="BMC Genomics">
        <title>Genomic evidence for intraspecific hybridization in a clonal and extremely halotolerant yeast.</title>
        <authorList>
            <person name="Gostincar C."/>
            <person name="Stajich J.E."/>
            <person name="Zupancic J."/>
            <person name="Zalar P."/>
            <person name="Gunde-Cimerman N."/>
        </authorList>
    </citation>
    <scope>NUCLEOTIDE SEQUENCE [LARGE SCALE GENOMIC DNA]</scope>
    <source>
        <strain evidence="2 3">EXF-10513</strain>
    </source>
</reference>
<proteinExistence type="predicted"/>
<name>A0A3M7E7Q3_HORWE</name>
<evidence type="ECO:0000313" key="2">
    <source>
        <dbReference type="EMBL" id="RMY72064.1"/>
    </source>
</evidence>
<accession>A0A3M7E7Q3</accession>
<protein>
    <recommendedName>
        <fullName evidence="1">DUF7730 domain-containing protein</fullName>
    </recommendedName>
</protein>
<dbReference type="Pfam" id="PF24864">
    <property type="entry name" value="DUF7730"/>
    <property type="match status" value="1"/>
</dbReference>
<dbReference type="PANTHER" id="PTHR38790">
    <property type="entry name" value="2EXR DOMAIN-CONTAINING PROTEIN-RELATED"/>
    <property type="match status" value="1"/>
</dbReference>
<evidence type="ECO:0000259" key="1">
    <source>
        <dbReference type="Pfam" id="PF24864"/>
    </source>
</evidence>
<sequence>MGLLDIPAELRLSIYELLLGGRTIHIGDPLYPASTDQDGFFLCEASIADMDLRSRDIQSIAEVFTHRHLGCSKRPAFRKDELSILCVCRQIHEEAALIPFSSNLFAVSAPRLITKLRDQCTPAQREAISHLLLYQTNHRKYWRTPDHPTTQPPLRVALPRLSSLSLYLETCPADLGASSGHFHVGRTAANAGINAPGELDEVFGVAQELTSGSLKEVNVNVVDTTWLDEYRTGNSACADLDEKVVEEWKASMKRRMLETGTAPKV</sequence>
<evidence type="ECO:0000313" key="3">
    <source>
        <dbReference type="Proteomes" id="UP000269539"/>
    </source>
</evidence>
<feature type="domain" description="DUF7730" evidence="1">
    <location>
        <begin position="5"/>
        <end position="149"/>
    </location>
</feature>
<dbReference type="AlphaFoldDB" id="A0A3M7E7Q3"/>
<dbReference type="Proteomes" id="UP000269539">
    <property type="component" value="Unassembled WGS sequence"/>
</dbReference>
<gene>
    <name evidence="2" type="ORF">D0864_10500</name>
</gene>
<organism evidence="2 3">
    <name type="scientific">Hortaea werneckii</name>
    <name type="common">Black yeast</name>
    <name type="synonym">Cladosporium werneckii</name>
    <dbReference type="NCBI Taxonomy" id="91943"/>
    <lineage>
        <taxon>Eukaryota</taxon>
        <taxon>Fungi</taxon>
        <taxon>Dikarya</taxon>
        <taxon>Ascomycota</taxon>
        <taxon>Pezizomycotina</taxon>
        <taxon>Dothideomycetes</taxon>
        <taxon>Dothideomycetidae</taxon>
        <taxon>Mycosphaerellales</taxon>
        <taxon>Teratosphaeriaceae</taxon>
        <taxon>Hortaea</taxon>
    </lineage>
</organism>